<protein>
    <submittedName>
        <fullName evidence="1">Uncharacterized protein</fullName>
    </submittedName>
</protein>
<sequence length="65" mass="6815">MLAVLDHLAAADGGLFGLDLTGVRLEATDAGWTRGDGEAVRTDSGRLVALLAGRTLPDGRALRRR</sequence>
<accession>A0ABT9IIH0</accession>
<proteinExistence type="predicted"/>
<dbReference type="RefSeq" id="WP_306001453.1">
    <property type="nucleotide sequence ID" value="NZ_JASNFN010000033.1"/>
</dbReference>
<name>A0ABT9IIH0_9ACTN</name>
<reference evidence="2" key="1">
    <citation type="submission" date="2023-05" db="EMBL/GenBank/DDBJ databases">
        <title>Draft genome of Pseudofrankia sp. BMG5.37.</title>
        <authorList>
            <person name="Gtari M."/>
            <person name="Ghodhbane F."/>
            <person name="Sbissi I."/>
        </authorList>
    </citation>
    <scope>NUCLEOTIDE SEQUENCE [LARGE SCALE GENOMIC DNA]</scope>
    <source>
        <strain evidence="2">BMG 814</strain>
    </source>
</reference>
<keyword evidence="2" id="KW-1185">Reference proteome</keyword>
<evidence type="ECO:0000313" key="2">
    <source>
        <dbReference type="Proteomes" id="UP001233673"/>
    </source>
</evidence>
<dbReference type="EMBL" id="JASNFN010000033">
    <property type="protein sequence ID" value="MDP5184914.1"/>
    <property type="molecule type" value="Genomic_DNA"/>
</dbReference>
<comment type="caution">
    <text evidence="1">The sequence shown here is derived from an EMBL/GenBank/DDBJ whole genome shotgun (WGS) entry which is preliminary data.</text>
</comment>
<evidence type="ECO:0000313" key="1">
    <source>
        <dbReference type="EMBL" id="MDP5184914.1"/>
    </source>
</evidence>
<dbReference type="Proteomes" id="UP001233673">
    <property type="component" value="Unassembled WGS sequence"/>
</dbReference>
<gene>
    <name evidence="1" type="ORF">QOZ88_19955</name>
</gene>
<organism evidence="1 2">
    <name type="scientific">Blastococcus carthaginiensis</name>
    <dbReference type="NCBI Taxonomy" id="3050034"/>
    <lineage>
        <taxon>Bacteria</taxon>
        <taxon>Bacillati</taxon>
        <taxon>Actinomycetota</taxon>
        <taxon>Actinomycetes</taxon>
        <taxon>Geodermatophilales</taxon>
        <taxon>Geodermatophilaceae</taxon>
        <taxon>Blastococcus</taxon>
    </lineage>
</organism>